<organism evidence="1 2">
    <name type="scientific">Rhododendron griersonianum</name>
    <dbReference type="NCBI Taxonomy" id="479676"/>
    <lineage>
        <taxon>Eukaryota</taxon>
        <taxon>Viridiplantae</taxon>
        <taxon>Streptophyta</taxon>
        <taxon>Embryophyta</taxon>
        <taxon>Tracheophyta</taxon>
        <taxon>Spermatophyta</taxon>
        <taxon>Magnoliopsida</taxon>
        <taxon>eudicotyledons</taxon>
        <taxon>Gunneridae</taxon>
        <taxon>Pentapetalae</taxon>
        <taxon>asterids</taxon>
        <taxon>Ericales</taxon>
        <taxon>Ericaceae</taxon>
        <taxon>Ericoideae</taxon>
        <taxon>Rhodoreae</taxon>
        <taxon>Rhododendron</taxon>
    </lineage>
</organism>
<dbReference type="AlphaFoldDB" id="A0AAV6JVK3"/>
<sequence>MINSPGISVEDILDEIATRGSDSGVGNGGDTEEIVTDEGGDEMATKIDVAEAEGTLRRSFKELGKAPMVVEGAEMPVPVFDWPAGDMGTESTRRVTLLDYEEFVEDEDIFEADLEEPGIAAMVFEARAWEAEREELLQHLELGEMRF</sequence>
<protein>
    <submittedName>
        <fullName evidence="1">Uncharacterized protein</fullName>
    </submittedName>
</protein>
<keyword evidence="2" id="KW-1185">Reference proteome</keyword>
<reference evidence="1 2" key="1">
    <citation type="submission" date="2020-08" db="EMBL/GenBank/DDBJ databases">
        <title>Plant Genome Project.</title>
        <authorList>
            <person name="Zhang R.-G."/>
        </authorList>
    </citation>
    <scope>NUCLEOTIDE SEQUENCE [LARGE SCALE GENOMIC DNA]</scope>
    <source>
        <strain evidence="1">WSP0</strain>
        <tissue evidence="1">Leaf</tissue>
    </source>
</reference>
<accession>A0AAV6JVK3</accession>
<evidence type="ECO:0000313" key="2">
    <source>
        <dbReference type="Proteomes" id="UP000823749"/>
    </source>
</evidence>
<dbReference type="Proteomes" id="UP000823749">
    <property type="component" value="Chromosome 6"/>
</dbReference>
<gene>
    <name evidence="1" type="ORF">RHGRI_016775</name>
</gene>
<evidence type="ECO:0000313" key="1">
    <source>
        <dbReference type="EMBL" id="KAG5544140.1"/>
    </source>
</evidence>
<proteinExistence type="predicted"/>
<name>A0AAV6JVK3_9ERIC</name>
<comment type="caution">
    <text evidence="1">The sequence shown here is derived from an EMBL/GenBank/DDBJ whole genome shotgun (WGS) entry which is preliminary data.</text>
</comment>
<dbReference type="EMBL" id="JACTNZ010000006">
    <property type="protein sequence ID" value="KAG5544140.1"/>
    <property type="molecule type" value="Genomic_DNA"/>
</dbReference>